<sequence>MQEKTLINKYATILLVVCAYWVISILTVFINKILLSSQEVNLDAPLFITWFQCLVSSAICYFTSVTLINTIYLYDKYKQFMFKVCARLILLYRKIINHCF</sequence>
<organism evidence="2">
    <name type="scientific">Xenopsylla cheopis</name>
    <name type="common">Oriental rat flea</name>
    <name type="synonym">Pulex cheopis</name>
    <dbReference type="NCBI Taxonomy" id="163159"/>
    <lineage>
        <taxon>Eukaryota</taxon>
        <taxon>Metazoa</taxon>
        <taxon>Ecdysozoa</taxon>
        <taxon>Arthropoda</taxon>
        <taxon>Hexapoda</taxon>
        <taxon>Insecta</taxon>
        <taxon>Pterygota</taxon>
        <taxon>Neoptera</taxon>
        <taxon>Endopterygota</taxon>
        <taxon>Siphonaptera</taxon>
        <taxon>Pulicidae</taxon>
        <taxon>Xenopsyllinae</taxon>
        <taxon>Xenopsylla</taxon>
    </lineage>
</organism>
<keyword evidence="1" id="KW-0472">Membrane</keyword>
<feature type="transmembrane region" description="Helical" evidence="1">
    <location>
        <begin position="47"/>
        <end position="74"/>
    </location>
</feature>
<protein>
    <submittedName>
        <fullName evidence="2">Putative product</fullName>
    </submittedName>
</protein>
<keyword evidence="1" id="KW-0812">Transmembrane</keyword>
<reference evidence="2" key="1">
    <citation type="submission" date="2020-03" db="EMBL/GenBank/DDBJ databases">
        <title>Transcriptomic Profiling of the Digestive Tract of the Rat Flea, Xenopsylla cheopis, Following Blood Feeding and Infection with Yersinia pestis.</title>
        <authorList>
            <person name="Bland D.M."/>
            <person name="Martens C.A."/>
            <person name="Virtaneva K."/>
            <person name="Kanakabandi K."/>
            <person name="Long D."/>
            <person name="Rosenke R."/>
            <person name="Saturday G.A."/>
            <person name="Hoyt F.H."/>
            <person name="Bruno D.P."/>
            <person name="Ribeiro J.M.C."/>
            <person name="Hinnebusch J."/>
        </authorList>
    </citation>
    <scope>NUCLEOTIDE SEQUENCE</scope>
</reference>
<dbReference type="EMBL" id="GIIL01007934">
    <property type="protein sequence ID" value="NOV51660.1"/>
    <property type="molecule type" value="Transcribed_RNA"/>
</dbReference>
<evidence type="ECO:0000313" key="2">
    <source>
        <dbReference type="EMBL" id="NOV51660.1"/>
    </source>
</evidence>
<proteinExistence type="predicted"/>
<evidence type="ECO:0000256" key="1">
    <source>
        <dbReference type="SAM" id="Phobius"/>
    </source>
</evidence>
<keyword evidence="1" id="KW-1133">Transmembrane helix</keyword>
<name>A0A6M2E194_XENCH</name>
<accession>A0A6M2E194</accession>
<dbReference type="AlphaFoldDB" id="A0A6M2E194"/>
<feature type="transmembrane region" description="Helical" evidence="1">
    <location>
        <begin position="12"/>
        <end position="35"/>
    </location>
</feature>